<sequence>MAGAAVSRAAHWVGKKGKALNTTFSQLPMQAIQVSYKYCSCIITLNSRNYYYFLKKADQINRSQEL</sequence>
<organism evidence="1">
    <name type="scientific">Anguilla anguilla</name>
    <name type="common">European freshwater eel</name>
    <name type="synonym">Muraena anguilla</name>
    <dbReference type="NCBI Taxonomy" id="7936"/>
    <lineage>
        <taxon>Eukaryota</taxon>
        <taxon>Metazoa</taxon>
        <taxon>Chordata</taxon>
        <taxon>Craniata</taxon>
        <taxon>Vertebrata</taxon>
        <taxon>Euteleostomi</taxon>
        <taxon>Actinopterygii</taxon>
        <taxon>Neopterygii</taxon>
        <taxon>Teleostei</taxon>
        <taxon>Anguilliformes</taxon>
        <taxon>Anguillidae</taxon>
        <taxon>Anguilla</taxon>
    </lineage>
</organism>
<dbReference type="AlphaFoldDB" id="A0A0E9PGF6"/>
<protein>
    <submittedName>
        <fullName evidence="1">Uncharacterized protein</fullName>
    </submittedName>
</protein>
<evidence type="ECO:0000313" key="1">
    <source>
        <dbReference type="EMBL" id="JAH03624.1"/>
    </source>
</evidence>
<reference evidence="1" key="2">
    <citation type="journal article" date="2015" name="Fish Shellfish Immunol.">
        <title>Early steps in the European eel (Anguilla anguilla)-Vibrio vulnificus interaction in the gills: Role of the RtxA13 toxin.</title>
        <authorList>
            <person name="Callol A."/>
            <person name="Pajuelo D."/>
            <person name="Ebbesson L."/>
            <person name="Teles M."/>
            <person name="MacKenzie S."/>
            <person name="Amaro C."/>
        </authorList>
    </citation>
    <scope>NUCLEOTIDE SEQUENCE</scope>
</reference>
<accession>A0A0E9PGF6</accession>
<proteinExistence type="predicted"/>
<name>A0A0E9PGF6_ANGAN</name>
<dbReference type="EMBL" id="GBXM01104953">
    <property type="protein sequence ID" value="JAH03624.1"/>
    <property type="molecule type" value="Transcribed_RNA"/>
</dbReference>
<reference evidence="1" key="1">
    <citation type="submission" date="2014-11" db="EMBL/GenBank/DDBJ databases">
        <authorList>
            <person name="Amaro Gonzalez C."/>
        </authorList>
    </citation>
    <scope>NUCLEOTIDE SEQUENCE</scope>
</reference>